<evidence type="ECO:0000313" key="2">
    <source>
        <dbReference type="Proteomes" id="UP001156870"/>
    </source>
</evidence>
<name>A0AA37T5J5_9GAMM</name>
<proteinExistence type="predicted"/>
<protein>
    <submittedName>
        <fullName evidence="1">Uncharacterized protein</fullName>
    </submittedName>
</protein>
<comment type="caution">
    <text evidence="1">The sequence shown here is derived from an EMBL/GenBank/DDBJ whole genome shotgun (WGS) entry which is preliminary data.</text>
</comment>
<sequence>MLVLFRVLCIFQGKATYRNLSRYSGISEKRFSRWYQRDFDFPDFNSCLFEQVVSRDDECIAAIDASFIQKSGKHTEGLGWFYNGCAGESQRGLETSLLCIVHLRAP</sequence>
<organism evidence="1 2">
    <name type="scientific">Marinibactrum halimedae</name>
    <dbReference type="NCBI Taxonomy" id="1444977"/>
    <lineage>
        <taxon>Bacteria</taxon>
        <taxon>Pseudomonadati</taxon>
        <taxon>Pseudomonadota</taxon>
        <taxon>Gammaproteobacteria</taxon>
        <taxon>Cellvibrionales</taxon>
        <taxon>Cellvibrionaceae</taxon>
        <taxon>Marinibactrum</taxon>
    </lineage>
</organism>
<keyword evidence="2" id="KW-1185">Reference proteome</keyword>
<dbReference type="EMBL" id="BSPD01000074">
    <property type="protein sequence ID" value="GLS27330.1"/>
    <property type="molecule type" value="Genomic_DNA"/>
</dbReference>
<evidence type="ECO:0000313" key="1">
    <source>
        <dbReference type="EMBL" id="GLS27330.1"/>
    </source>
</evidence>
<gene>
    <name evidence="1" type="ORF">GCM10007877_30490</name>
</gene>
<reference evidence="1 2" key="1">
    <citation type="journal article" date="2014" name="Int. J. Syst. Evol. Microbiol.">
        <title>Complete genome sequence of Corynebacterium casei LMG S-19264T (=DSM 44701T), isolated from a smear-ripened cheese.</title>
        <authorList>
            <consortium name="US DOE Joint Genome Institute (JGI-PGF)"/>
            <person name="Walter F."/>
            <person name="Albersmeier A."/>
            <person name="Kalinowski J."/>
            <person name="Ruckert C."/>
        </authorList>
    </citation>
    <scope>NUCLEOTIDE SEQUENCE [LARGE SCALE GENOMIC DNA]</scope>
    <source>
        <strain evidence="1 2">NBRC 110095</strain>
    </source>
</reference>
<dbReference type="Proteomes" id="UP001156870">
    <property type="component" value="Unassembled WGS sequence"/>
</dbReference>
<accession>A0AA37T5J5</accession>
<dbReference type="AlphaFoldDB" id="A0AA37T5J5"/>